<protein>
    <recommendedName>
        <fullName evidence="3">DUF2974 domain-containing protein</fullName>
    </recommendedName>
</protein>
<accession>A0A2K9EAG5</accession>
<dbReference type="RefSeq" id="WP_101300110.1">
    <property type="nucleotide sequence ID" value="NZ_CP025197.1"/>
</dbReference>
<evidence type="ECO:0000313" key="2">
    <source>
        <dbReference type="Proteomes" id="UP000233534"/>
    </source>
</evidence>
<evidence type="ECO:0008006" key="3">
    <source>
        <dbReference type="Google" id="ProtNLM"/>
    </source>
</evidence>
<dbReference type="KEGG" id="hsc:HVS_05870"/>
<proteinExistence type="predicted"/>
<reference evidence="1 2" key="1">
    <citation type="submission" date="2017-12" db="EMBL/GenBank/DDBJ databases">
        <title>Complete genome sequence of Herbivorax saccincola GGR1, a novel Cellulosome-producing hydrolytic bacterium in a thermophilic biogas plant, established by Illumina and Nanopore MinION sequencing.</title>
        <authorList>
            <person name="Pechtl A."/>
            <person name="Ruckert C."/>
            <person name="Koeck D.E."/>
            <person name="Maus I."/>
            <person name="Winkler A."/>
            <person name="Kalinowski J."/>
            <person name="Puhler A."/>
            <person name="Schwarz W.W."/>
            <person name="Zverlov V.V."/>
            <person name="Schluter A."/>
            <person name="Liebl W."/>
        </authorList>
    </citation>
    <scope>NUCLEOTIDE SEQUENCE [LARGE SCALE GENOMIC DNA]</scope>
    <source>
        <strain evidence="2">SR1</strain>
    </source>
</reference>
<dbReference type="InterPro" id="IPR024499">
    <property type="entry name" value="Mbeg1-like"/>
</dbReference>
<sequence>MNYLSDELEAKGLEGRLLNTLIYLNIEWSDAEDGWMLRDILKSLGKFYNSPDGTICEEKYAMYKELYLEDSMKLGRRDKKSETGFKEGSEEDYKNRMRQYRILKNAVENNERLANMTIGNQSWNMGDKFNDRKGLNACTFEDENGNIIVVYRGTASGEWGDNGVALSGVVTESPQQTQALEYFDYIVEKNGYDKKNIEITVTGHSKGGNKAQYITINSKYRDLIKYCFSCDGQAFCPEVIKAFKERFDDYDESVKKLYSFNGSNDFVNPLGIYIIPDENRFYFETVIPSKISLNIDSYKDFSKVLDIIKKDRKSLSEFKKLHFPDSCLTEEGTFSKQTEQGFISLLVENVSQEVMILDPEEREKIFRAVMSLFQGDNETVDGEIVASWSDKMATLESREFLLGALKRALLDTVKEKEGIVDQVVVFSILTKIYLILMFGDVIATGGVKIVKISQASVEFFRDITTIAKRTALDILENLKNISIVTENFKNEMLNSLKILGKTVLVESVEFIKKLFYPRQSGMETGEFLFAYGGALGVAFYKFILEARDSFGRLVKHIGVIIDDMIKISKSALKDTAEKMLIYSKRIIAAVTGFFNNLASGINNFLIYRKKAGFNLLHSTVEIVIEGINNAKEIIKKGREKLKEGVNRVVNYLDNIAKAVTVNLVKKAVVECIRGLKFLVDKIKESVLGIKGLEVSLTEVFLKFMSEAEKALVRLKDYVLGIANNIKDAVHTGIKAMEDFKDKAERAISSFIASVVNGIKNFAKYCKKEVANAWNKVTKKANQKVEEVTDNIREQIKTMREKFEGAVKYVIDYKKETVKSIRDKKEHVLKTLRNSVIRTIGVTYIKNLKVDLARLEDLRKKMKDLEREWGEKIHYMLKDVNNLTSDTERKYNEYYVRQRIREINRICDNIKADTRRITDMIERKTKALDNACVEYKRIEAMAGREANSFA</sequence>
<keyword evidence="2" id="KW-1185">Reference proteome</keyword>
<gene>
    <name evidence="1" type="ORF">HVS_05870</name>
</gene>
<evidence type="ECO:0000313" key="1">
    <source>
        <dbReference type="EMBL" id="AUG57104.1"/>
    </source>
</evidence>
<name>A0A2K9EAG5_9FIRM</name>
<dbReference type="AlphaFoldDB" id="A0A2K9EAG5"/>
<dbReference type="Gene3D" id="1.20.120.20">
    <property type="entry name" value="Apolipoprotein"/>
    <property type="match status" value="1"/>
</dbReference>
<dbReference type="Gene3D" id="3.40.50.1820">
    <property type="entry name" value="alpha/beta hydrolase"/>
    <property type="match status" value="1"/>
</dbReference>
<dbReference type="EMBL" id="CP025197">
    <property type="protein sequence ID" value="AUG57104.1"/>
    <property type="molecule type" value="Genomic_DNA"/>
</dbReference>
<dbReference type="SUPFAM" id="SSF53474">
    <property type="entry name" value="alpha/beta-Hydrolases"/>
    <property type="match status" value="1"/>
</dbReference>
<dbReference type="InterPro" id="IPR029058">
    <property type="entry name" value="AB_hydrolase_fold"/>
</dbReference>
<dbReference type="Proteomes" id="UP000233534">
    <property type="component" value="Chromosome"/>
</dbReference>
<organism evidence="1 2">
    <name type="scientific">Acetivibrio saccincola</name>
    <dbReference type="NCBI Taxonomy" id="1677857"/>
    <lineage>
        <taxon>Bacteria</taxon>
        <taxon>Bacillati</taxon>
        <taxon>Bacillota</taxon>
        <taxon>Clostridia</taxon>
        <taxon>Eubacteriales</taxon>
        <taxon>Oscillospiraceae</taxon>
        <taxon>Acetivibrio</taxon>
    </lineage>
</organism>
<dbReference type="Pfam" id="PF11187">
    <property type="entry name" value="Mbeg1-like"/>
    <property type="match status" value="1"/>
</dbReference>